<feature type="region of interest" description="Disordered" evidence="1">
    <location>
        <begin position="1"/>
        <end position="33"/>
    </location>
</feature>
<feature type="transmembrane region" description="Helical" evidence="2">
    <location>
        <begin position="134"/>
        <end position="157"/>
    </location>
</feature>
<keyword evidence="2" id="KW-1133">Transmembrane helix</keyword>
<evidence type="ECO:0000313" key="4">
    <source>
        <dbReference type="Proteomes" id="UP001162001"/>
    </source>
</evidence>
<keyword evidence="2" id="KW-0472">Membrane</keyword>
<protein>
    <recommendedName>
        <fullName evidence="5">SMODS and SLOG-associating 2TM effector domain-containing protein</fullName>
    </recommendedName>
</protein>
<evidence type="ECO:0000256" key="2">
    <source>
        <dbReference type="SAM" id="Phobius"/>
    </source>
</evidence>
<sequence length="288" mass="33011">MDMEANINKDNVSVSSQQNTETSNLKHHGKKLKSKTIDKMKQDIPDDIRINMETDQQYITDSKSKEQDKKTKFIKRARDINNPNETEPYINNDTSNNWTDTNANTLRNWKQSLSKASFIYQYVLESAKNKLNKILLIALILSTLSSVISGISSLALTVDSPNYKLAALIINISLFVISVLITFLNGAVKIYKWDEIVASYTAYIEKMDQLYSVIASELVLPPSLRDNALEFIKNQSEIYLNLIRQSPDIDSSLYRYANKEYVKFLQDDSINFKCSQKYKNDDSMIEVV</sequence>
<evidence type="ECO:0000256" key="1">
    <source>
        <dbReference type="SAM" id="MobiDB-lite"/>
    </source>
</evidence>
<feature type="transmembrane region" description="Helical" evidence="2">
    <location>
        <begin position="163"/>
        <end position="184"/>
    </location>
</feature>
<evidence type="ECO:0008006" key="5">
    <source>
        <dbReference type="Google" id="ProtNLM"/>
    </source>
</evidence>
<organism evidence="3 4">
    <name type="scientific">Fadolivirus FV1/VV64</name>
    <dbReference type="NCBI Taxonomy" id="3070911"/>
    <lineage>
        <taxon>Viruses</taxon>
        <taxon>Varidnaviria</taxon>
        <taxon>Bamfordvirae</taxon>
        <taxon>Nucleocytoviricota</taxon>
        <taxon>Megaviricetes</taxon>
        <taxon>Imitervirales</taxon>
        <taxon>Mimiviridae</taxon>
        <taxon>Klosneuvirinae</taxon>
        <taxon>Fadolivirus</taxon>
        <taxon>Fadolivirus algeromassiliense</taxon>
    </lineage>
</organism>
<proteinExistence type="predicted"/>
<dbReference type="Proteomes" id="UP001162001">
    <property type="component" value="Segment"/>
</dbReference>
<gene>
    <name evidence="3" type="ORF">Fadolivirus_1_832</name>
</gene>
<accession>A0A7D3UTF7</accession>
<name>A0A7D3UTF7_9VIRU</name>
<feature type="compositionally biased region" description="Polar residues" evidence="1">
    <location>
        <begin position="8"/>
        <end position="23"/>
    </location>
</feature>
<reference evidence="3 4" key="1">
    <citation type="submission" date="2020-04" db="EMBL/GenBank/DDBJ databases">
        <title>Advantages and limits of metagenomic assembly and binning of a giant virus.</title>
        <authorList>
            <person name="Schulz F."/>
            <person name="Andreani J."/>
            <person name="Francis R."/>
            <person name="Boudjemaa H."/>
            <person name="Bou Khalil J.Y."/>
            <person name="Lee J."/>
            <person name="La Scola B."/>
            <person name="Woyke T."/>
        </authorList>
    </citation>
    <scope>NUCLEOTIDE SEQUENCE [LARGE SCALE GENOMIC DNA]</scope>
    <source>
        <strain evidence="3 4">FV1/VV64</strain>
    </source>
</reference>
<keyword evidence="4" id="KW-1185">Reference proteome</keyword>
<keyword evidence="2" id="KW-0812">Transmembrane</keyword>
<evidence type="ECO:0000313" key="3">
    <source>
        <dbReference type="EMBL" id="QKF94290.1"/>
    </source>
</evidence>
<dbReference type="EMBL" id="MT418680">
    <property type="protein sequence ID" value="QKF94290.1"/>
    <property type="molecule type" value="Genomic_DNA"/>
</dbReference>